<evidence type="ECO:0000313" key="1">
    <source>
        <dbReference type="Proteomes" id="UP000095286"/>
    </source>
</evidence>
<protein>
    <submittedName>
        <fullName evidence="2">BTB domain-containing protein</fullName>
    </submittedName>
</protein>
<dbReference type="Proteomes" id="UP000095286">
    <property type="component" value="Unplaced"/>
</dbReference>
<name>A0AC35TWQ7_9BILA</name>
<evidence type="ECO:0000313" key="2">
    <source>
        <dbReference type="WBParaSite" id="RSKR_0000516500.1"/>
    </source>
</evidence>
<proteinExistence type="predicted"/>
<accession>A0AC35TWQ7</accession>
<dbReference type="WBParaSite" id="RSKR_0000516500.1">
    <property type="protein sequence ID" value="RSKR_0000516500.1"/>
    <property type="gene ID" value="RSKR_0000516500"/>
</dbReference>
<organism evidence="1 2">
    <name type="scientific">Rhabditophanes sp. KR3021</name>
    <dbReference type="NCBI Taxonomy" id="114890"/>
    <lineage>
        <taxon>Eukaryota</taxon>
        <taxon>Metazoa</taxon>
        <taxon>Ecdysozoa</taxon>
        <taxon>Nematoda</taxon>
        <taxon>Chromadorea</taxon>
        <taxon>Rhabditida</taxon>
        <taxon>Tylenchina</taxon>
        <taxon>Panagrolaimomorpha</taxon>
        <taxon>Strongyloidoidea</taxon>
        <taxon>Alloionematidae</taxon>
        <taxon>Rhabditophanes</taxon>
    </lineage>
</organism>
<sequence>MGLTGEDILKLILAVLLPPLAVLLHSGCDIQLLINIVLCCLGYIPGMIHALWWIFFANKDNIDPYAIYLSAEALEKNISMELEVVSEAISYNTPVFAKERKGMIGLLSRLSVNLKNDYFELSVVSDSKNVDVIYQLQLKVRSFDENGVVCRQFQHYCDQGTRLFPYACFIGEEMKLKRLKVDVEIVHKNIDRLLCFEEGDLHLSFGNGVVLKTYKSVIGSHLGYFKDLIGEEINSPVTINMNDFSVDAMKELLYQV</sequence>
<reference evidence="2" key="1">
    <citation type="submission" date="2016-11" db="UniProtKB">
        <authorList>
            <consortium name="WormBaseParasite"/>
        </authorList>
    </citation>
    <scope>IDENTIFICATION</scope>
    <source>
        <strain evidence="2">KR3021</strain>
    </source>
</reference>